<proteinExistence type="predicted"/>
<evidence type="ECO:0000313" key="2">
    <source>
        <dbReference type="Proteomes" id="UP000243333"/>
    </source>
</evidence>
<accession>A0A1G7JH20</accession>
<dbReference type="OrthoDB" id="2989236at2"/>
<dbReference type="AlphaFoldDB" id="A0A1G7JH20"/>
<dbReference type="STRING" id="1123285.SAMN05660235_00903"/>
<sequence>MRRKKGSLQTLARLLEIPQDIVLDLPRITMLGNKQLLIENHKGIIEYTPTTVRVKLNQGELIVNGTNLTLGNLQAEQILVEGTVGVVKYDL</sequence>
<dbReference type="InterPro" id="IPR038705">
    <property type="entry name" value="YabP_sf"/>
</dbReference>
<dbReference type="InterPro" id="IPR022476">
    <property type="entry name" value="Spore_YabP/YqfC"/>
</dbReference>
<dbReference type="EMBL" id="FNBU01000005">
    <property type="protein sequence ID" value="SDF24230.1"/>
    <property type="molecule type" value="Genomic_DNA"/>
</dbReference>
<dbReference type="Proteomes" id="UP000243333">
    <property type="component" value="Unassembled WGS sequence"/>
</dbReference>
<dbReference type="NCBIfam" id="TIGR02856">
    <property type="entry name" value="spore_yqfC"/>
    <property type="match status" value="1"/>
</dbReference>
<protein>
    <submittedName>
        <fullName evidence="1">Sporulation protein YqfC</fullName>
    </submittedName>
</protein>
<gene>
    <name evidence="1" type="ORF">SAMN05660235_00903</name>
</gene>
<reference evidence="2" key="1">
    <citation type="submission" date="2016-10" db="EMBL/GenBank/DDBJ databases">
        <authorList>
            <person name="Varghese N."/>
            <person name="Submissions S."/>
        </authorList>
    </citation>
    <scope>NUCLEOTIDE SEQUENCE [LARGE SCALE GENOMIC DNA]</scope>
    <source>
        <strain evidence="2">DSM 23256</strain>
    </source>
</reference>
<dbReference type="Pfam" id="PF07873">
    <property type="entry name" value="YabP"/>
    <property type="match status" value="1"/>
</dbReference>
<dbReference type="InterPro" id="IPR022477">
    <property type="entry name" value="Spore_YqfC"/>
</dbReference>
<name>A0A1G7JH20_9FIRM</name>
<dbReference type="Gene3D" id="2.60.40.2000">
    <property type="match status" value="1"/>
</dbReference>
<evidence type="ECO:0000313" key="1">
    <source>
        <dbReference type="EMBL" id="SDF24230.1"/>
    </source>
</evidence>
<organism evidence="1 2">
    <name type="scientific">Sporolituus thermophilus DSM 23256</name>
    <dbReference type="NCBI Taxonomy" id="1123285"/>
    <lineage>
        <taxon>Bacteria</taxon>
        <taxon>Bacillati</taxon>
        <taxon>Bacillota</taxon>
        <taxon>Negativicutes</taxon>
        <taxon>Selenomonadales</taxon>
        <taxon>Sporomusaceae</taxon>
        <taxon>Sporolituus</taxon>
    </lineage>
</organism>
<keyword evidence="2" id="KW-1185">Reference proteome</keyword>
<dbReference type="RefSeq" id="WP_093688518.1">
    <property type="nucleotide sequence ID" value="NZ_FNBU01000005.1"/>
</dbReference>